<dbReference type="RefSeq" id="WP_209979117.1">
    <property type="nucleotide sequence ID" value="NZ_JAGGLB010000051.1"/>
</dbReference>
<keyword evidence="6" id="KW-1185">Reference proteome</keyword>
<feature type="coiled-coil region" evidence="3">
    <location>
        <begin position="70"/>
        <end position="97"/>
    </location>
</feature>
<evidence type="ECO:0000256" key="3">
    <source>
        <dbReference type="SAM" id="Coils"/>
    </source>
</evidence>
<dbReference type="Pfam" id="PF00011">
    <property type="entry name" value="HSP20"/>
    <property type="match status" value="1"/>
</dbReference>
<dbReference type="InterPro" id="IPR031107">
    <property type="entry name" value="Small_HSP"/>
</dbReference>
<gene>
    <name evidence="5" type="ORF">J2Z66_008207</name>
</gene>
<comment type="caution">
    <text evidence="5">The sequence shown here is derived from an EMBL/GenBank/DDBJ whole genome shotgun (WGS) entry which is preliminary data.</text>
</comment>
<dbReference type="Proteomes" id="UP001519287">
    <property type="component" value="Unassembled WGS sequence"/>
</dbReference>
<feature type="domain" description="SHSP" evidence="4">
    <location>
        <begin position="34"/>
        <end position="147"/>
    </location>
</feature>
<dbReference type="EMBL" id="JAGGLB010000051">
    <property type="protein sequence ID" value="MBP1996559.1"/>
    <property type="molecule type" value="Genomic_DNA"/>
</dbReference>
<name>A0ABS4J9N8_9BACL</name>
<evidence type="ECO:0000256" key="1">
    <source>
        <dbReference type="PROSITE-ProRule" id="PRU00285"/>
    </source>
</evidence>
<comment type="similarity">
    <text evidence="1 2">Belongs to the small heat shock protein (HSP20) family.</text>
</comment>
<accession>A0ABS4J9N8</accession>
<dbReference type="PANTHER" id="PTHR11527">
    <property type="entry name" value="HEAT-SHOCK PROTEIN 20 FAMILY MEMBER"/>
    <property type="match status" value="1"/>
</dbReference>
<evidence type="ECO:0000259" key="4">
    <source>
        <dbReference type="PROSITE" id="PS01031"/>
    </source>
</evidence>
<organism evidence="5 6">
    <name type="scientific">Paenibacillus eucommiae</name>
    <dbReference type="NCBI Taxonomy" id="1355755"/>
    <lineage>
        <taxon>Bacteria</taxon>
        <taxon>Bacillati</taxon>
        <taxon>Bacillota</taxon>
        <taxon>Bacilli</taxon>
        <taxon>Bacillales</taxon>
        <taxon>Paenibacillaceae</taxon>
        <taxon>Paenibacillus</taxon>
    </lineage>
</organism>
<dbReference type="InterPro" id="IPR008978">
    <property type="entry name" value="HSP20-like_chaperone"/>
</dbReference>
<evidence type="ECO:0000256" key="2">
    <source>
        <dbReference type="RuleBase" id="RU003616"/>
    </source>
</evidence>
<protein>
    <submittedName>
        <fullName evidence="5">HSP20 family protein</fullName>
    </submittedName>
</protein>
<dbReference type="InterPro" id="IPR002068">
    <property type="entry name" value="A-crystallin/Hsp20_dom"/>
</dbReference>
<dbReference type="Gene3D" id="2.60.40.790">
    <property type="match status" value="1"/>
</dbReference>
<keyword evidence="3" id="KW-0175">Coiled coil</keyword>
<dbReference type="PROSITE" id="PS01031">
    <property type="entry name" value="SHSP"/>
    <property type="match status" value="1"/>
</dbReference>
<proteinExistence type="inferred from homology"/>
<dbReference type="CDD" id="cd06471">
    <property type="entry name" value="ACD_LpsHSP_like"/>
    <property type="match status" value="1"/>
</dbReference>
<sequence>MFDLVPFRKRNDDLFGQMLKSFNEVFDPNALAPLHGNTRSFRTDIREKEYAYLIEAELPGFTKEDIEIDVNDKYLTIRAARNQVEEEKDEKGTIIRRERHYGQFARQFYVENIEEDGIKAKLEDGVLKLDIPKKVKKEPSSKRIGIE</sequence>
<evidence type="ECO:0000313" key="6">
    <source>
        <dbReference type="Proteomes" id="UP001519287"/>
    </source>
</evidence>
<reference evidence="5 6" key="1">
    <citation type="submission" date="2021-03" db="EMBL/GenBank/DDBJ databases">
        <title>Genomic Encyclopedia of Type Strains, Phase IV (KMG-IV): sequencing the most valuable type-strain genomes for metagenomic binning, comparative biology and taxonomic classification.</title>
        <authorList>
            <person name="Goeker M."/>
        </authorList>
    </citation>
    <scope>NUCLEOTIDE SEQUENCE [LARGE SCALE GENOMIC DNA]</scope>
    <source>
        <strain evidence="5 6">DSM 26048</strain>
    </source>
</reference>
<evidence type="ECO:0000313" key="5">
    <source>
        <dbReference type="EMBL" id="MBP1996559.1"/>
    </source>
</evidence>
<dbReference type="SUPFAM" id="SSF49764">
    <property type="entry name" value="HSP20-like chaperones"/>
    <property type="match status" value="1"/>
</dbReference>